<name>A0ABW1J1R1_9PSEU</name>
<evidence type="ECO:0000256" key="2">
    <source>
        <dbReference type="SAM" id="Phobius"/>
    </source>
</evidence>
<dbReference type="RefSeq" id="WP_379584727.1">
    <property type="nucleotide sequence ID" value="NZ_JBHSQW010000025.1"/>
</dbReference>
<sequence length="203" mass="21204">MSTPGPPFGAPDPATGPGAQPGEPRTWGHQPPGGWGHRSTAGPQQGWGPAEHSHPQQGWPPPHQAWHQPPDPGAPGPERPDWAPGPSWYPGPALQQPVGGRRPGLRWVLIAAAIVAVALVGVLGFWTPGFFVSTVFDQAALQDGIEQVLTGAYGHEVSAVHCAEDIPVTAGATFTCEATVDGERVTVPVTITSDDGHYQVGRV</sequence>
<feature type="region of interest" description="Disordered" evidence="1">
    <location>
        <begin position="1"/>
        <end position="95"/>
    </location>
</feature>
<proteinExistence type="predicted"/>
<feature type="domain" description="DUF4333" evidence="3">
    <location>
        <begin position="120"/>
        <end position="196"/>
    </location>
</feature>
<reference evidence="5" key="1">
    <citation type="journal article" date="2019" name="Int. J. Syst. Evol. Microbiol.">
        <title>The Global Catalogue of Microorganisms (GCM) 10K type strain sequencing project: providing services to taxonomists for standard genome sequencing and annotation.</title>
        <authorList>
            <consortium name="The Broad Institute Genomics Platform"/>
            <consortium name="The Broad Institute Genome Sequencing Center for Infectious Disease"/>
            <person name="Wu L."/>
            <person name="Ma J."/>
        </authorList>
    </citation>
    <scope>NUCLEOTIDE SEQUENCE [LARGE SCALE GENOMIC DNA]</scope>
    <source>
        <strain evidence="5">CCM 8391</strain>
    </source>
</reference>
<gene>
    <name evidence="4" type="ORF">ACFQE5_10795</name>
</gene>
<protein>
    <submittedName>
        <fullName evidence="4">DUF4333 domain-containing protein</fullName>
    </submittedName>
</protein>
<organism evidence="4 5">
    <name type="scientific">Pseudonocardia hispaniensis</name>
    <dbReference type="NCBI Taxonomy" id="904933"/>
    <lineage>
        <taxon>Bacteria</taxon>
        <taxon>Bacillati</taxon>
        <taxon>Actinomycetota</taxon>
        <taxon>Actinomycetes</taxon>
        <taxon>Pseudonocardiales</taxon>
        <taxon>Pseudonocardiaceae</taxon>
        <taxon>Pseudonocardia</taxon>
    </lineage>
</organism>
<keyword evidence="2" id="KW-1133">Transmembrane helix</keyword>
<feature type="transmembrane region" description="Helical" evidence="2">
    <location>
        <begin position="107"/>
        <end position="126"/>
    </location>
</feature>
<keyword evidence="5" id="KW-1185">Reference proteome</keyword>
<dbReference type="Proteomes" id="UP001596302">
    <property type="component" value="Unassembled WGS sequence"/>
</dbReference>
<feature type="compositionally biased region" description="Pro residues" evidence="1">
    <location>
        <begin position="58"/>
        <end position="77"/>
    </location>
</feature>
<evidence type="ECO:0000259" key="3">
    <source>
        <dbReference type="Pfam" id="PF14230"/>
    </source>
</evidence>
<dbReference type="EMBL" id="JBHSQW010000025">
    <property type="protein sequence ID" value="MFC5994696.1"/>
    <property type="molecule type" value="Genomic_DNA"/>
</dbReference>
<evidence type="ECO:0000256" key="1">
    <source>
        <dbReference type="SAM" id="MobiDB-lite"/>
    </source>
</evidence>
<evidence type="ECO:0000313" key="5">
    <source>
        <dbReference type="Proteomes" id="UP001596302"/>
    </source>
</evidence>
<keyword evidence="2" id="KW-0472">Membrane</keyword>
<evidence type="ECO:0000313" key="4">
    <source>
        <dbReference type="EMBL" id="MFC5994696.1"/>
    </source>
</evidence>
<feature type="compositionally biased region" description="Pro residues" evidence="1">
    <location>
        <begin position="1"/>
        <end position="10"/>
    </location>
</feature>
<keyword evidence="2" id="KW-0812">Transmembrane</keyword>
<comment type="caution">
    <text evidence="4">The sequence shown here is derived from an EMBL/GenBank/DDBJ whole genome shotgun (WGS) entry which is preliminary data.</text>
</comment>
<accession>A0ABW1J1R1</accession>
<dbReference type="Pfam" id="PF14230">
    <property type="entry name" value="DUF4333"/>
    <property type="match status" value="1"/>
</dbReference>
<dbReference type="InterPro" id="IPR025637">
    <property type="entry name" value="DUF4333"/>
</dbReference>